<dbReference type="InterPro" id="IPR001005">
    <property type="entry name" value="SANT/Myb"/>
</dbReference>
<evidence type="ECO:0000256" key="1">
    <source>
        <dbReference type="ARBA" id="ARBA00022723"/>
    </source>
</evidence>
<feature type="compositionally biased region" description="Polar residues" evidence="4">
    <location>
        <begin position="527"/>
        <end position="537"/>
    </location>
</feature>
<feature type="compositionally biased region" description="Low complexity" evidence="4">
    <location>
        <begin position="839"/>
        <end position="850"/>
    </location>
</feature>
<dbReference type="PROSITE" id="PS50090">
    <property type="entry name" value="MYB_LIKE"/>
    <property type="match status" value="1"/>
</dbReference>
<feature type="compositionally biased region" description="Polar residues" evidence="4">
    <location>
        <begin position="793"/>
        <end position="814"/>
    </location>
</feature>
<sequence>MAFCSSPPRTPPPPAMPPLLPASAAATRFAAHWVADALAGDEALEFSVLKALVGASSESLAGAPEATRERVALRCLEEVSTVIAAGGDAAATGKALRADGARSCEDLLLQLVGEVGSSGNFEKDLLPPFSQDIQDIICIKKHTLPKTSFELLREVDPEITHMAPPSQLEQNATSQFDNDQSLCSSQDHVNIEKPRLPGDNGELQKEALVNLVDESDTRSFEKDSVAPTSVLHQLCTSDSCYPPQEDAIGAASLGGRSPERGPIVEGNISVETVPASASSNASMQQSITEPLSNHVTNDHTTMVLPQCHREISPSPVHYVDGERPHDGSSDLSLKDPRHEELSVHTIVNPDIDSDVLPANASEPEFITAQDTAMISQPHSNETHLSALQHDTGEKANQDLDDVSAIIKPVEKDHFHEELTQQASVLPSIISNGAIQAGQFETNHQPGDTTEPTMVFEQQIFDKSHLEVSGASKVNQALHDGGIHESHAVNDGLNAQTDPMPQACNITLHDKISEASYLSEGNTRENTTDIQKSASVPRSAQDGDGESVMKISNKENFGDASVEISVPSSHDSLCGTAAAGLLAMTNRMPSFAKDLDINDSLGDLSQQDLCIKCGKDGQLLKCSNCLLAAHDSCFGSSATFQETGLFYCPVCSYTKATEEYKKAKQTYCEARRSLAAFLGSAHLVTQHDEQPAGVLPGAANRQGYSNGCDSSKRKSTHQNEADNLPHQRNKKQRINATGNGHSGQVVTEKVPLPNSDVAPMNKHTLLEDNSSRRVQNAEKHKQVENKESCKEAGNGNSSHETSSPQKKCGPPSNQDVEAERQDGRANSHQAEDSNESEATSSNDSRNRSSPPWRKIRHSRARLHGKETMTPNKSRKTAQQDQIIPSSARQKNYAYPQKRYYDRNITFHSNPVAPSGRRSKLCWTEEEEAVLKEAMEKFTPQDDAPIPWVQILEYGRDVFHRTRLPPDLRVKWRSMKKKGVC</sequence>
<dbReference type="InterPro" id="IPR001965">
    <property type="entry name" value="Znf_PHD"/>
</dbReference>
<dbReference type="InterPro" id="IPR011011">
    <property type="entry name" value="Znf_FYVE_PHD"/>
</dbReference>
<dbReference type="EMBL" id="JACEFO010002257">
    <property type="protein sequence ID" value="KAF8670433.1"/>
    <property type="molecule type" value="Genomic_DNA"/>
</dbReference>
<dbReference type="Gene3D" id="3.30.40.10">
    <property type="entry name" value="Zinc/RING finger domain, C3HC4 (zinc finger)"/>
    <property type="match status" value="1"/>
</dbReference>
<evidence type="ECO:0000256" key="4">
    <source>
        <dbReference type="SAM" id="MobiDB-lite"/>
    </source>
</evidence>
<dbReference type="OrthoDB" id="785443at2759"/>
<dbReference type="Gene3D" id="1.10.10.60">
    <property type="entry name" value="Homeodomain-like"/>
    <property type="match status" value="1"/>
</dbReference>
<keyword evidence="7" id="KW-1185">Reference proteome</keyword>
<dbReference type="PANTHER" id="PTHR47863:SF4">
    <property type="entry name" value="RING_FYVE_PHD ZINC FINGER SUPERFAMILY PROTEIN"/>
    <property type="match status" value="1"/>
</dbReference>
<keyword evidence="1" id="KW-0479">Metal-binding</keyword>
<evidence type="ECO:0000259" key="5">
    <source>
        <dbReference type="PROSITE" id="PS50090"/>
    </source>
</evidence>
<keyword evidence="2" id="KW-0863">Zinc-finger</keyword>
<feature type="compositionally biased region" description="Basic and acidic residues" evidence="4">
    <location>
        <begin position="763"/>
        <end position="789"/>
    </location>
</feature>
<dbReference type="Proteomes" id="UP000636709">
    <property type="component" value="Unassembled WGS sequence"/>
</dbReference>
<dbReference type="GO" id="GO:0008270">
    <property type="term" value="F:zinc ion binding"/>
    <property type="evidence" value="ECO:0007669"/>
    <property type="project" value="UniProtKB-KW"/>
</dbReference>
<feature type="compositionally biased region" description="Polar residues" evidence="4">
    <location>
        <begin position="733"/>
        <end position="744"/>
    </location>
</feature>
<dbReference type="SMART" id="SM00249">
    <property type="entry name" value="PHD"/>
    <property type="match status" value="1"/>
</dbReference>
<organism evidence="6 7">
    <name type="scientific">Digitaria exilis</name>
    <dbReference type="NCBI Taxonomy" id="1010633"/>
    <lineage>
        <taxon>Eukaryota</taxon>
        <taxon>Viridiplantae</taxon>
        <taxon>Streptophyta</taxon>
        <taxon>Embryophyta</taxon>
        <taxon>Tracheophyta</taxon>
        <taxon>Spermatophyta</taxon>
        <taxon>Magnoliopsida</taxon>
        <taxon>Liliopsida</taxon>
        <taxon>Poales</taxon>
        <taxon>Poaceae</taxon>
        <taxon>PACMAD clade</taxon>
        <taxon>Panicoideae</taxon>
        <taxon>Panicodae</taxon>
        <taxon>Paniceae</taxon>
        <taxon>Anthephorinae</taxon>
        <taxon>Digitaria</taxon>
    </lineage>
</organism>
<feature type="compositionally biased region" description="Basic and acidic residues" evidence="4">
    <location>
        <begin position="816"/>
        <end position="830"/>
    </location>
</feature>
<evidence type="ECO:0000256" key="3">
    <source>
        <dbReference type="ARBA" id="ARBA00022833"/>
    </source>
</evidence>
<evidence type="ECO:0000313" key="7">
    <source>
        <dbReference type="Proteomes" id="UP000636709"/>
    </source>
</evidence>
<proteinExistence type="predicted"/>
<feature type="domain" description="Myb-like" evidence="5">
    <location>
        <begin position="913"/>
        <end position="974"/>
    </location>
</feature>
<comment type="caution">
    <text evidence="6">The sequence shown here is derived from an EMBL/GenBank/DDBJ whole genome shotgun (WGS) entry which is preliminary data.</text>
</comment>
<dbReference type="InterPro" id="IPR013083">
    <property type="entry name" value="Znf_RING/FYVE/PHD"/>
</dbReference>
<reference evidence="6" key="1">
    <citation type="submission" date="2020-07" db="EMBL/GenBank/DDBJ databases">
        <title>Genome sequence and genetic diversity analysis of an under-domesticated orphan crop, white fonio (Digitaria exilis).</title>
        <authorList>
            <person name="Bennetzen J.L."/>
            <person name="Chen S."/>
            <person name="Ma X."/>
            <person name="Wang X."/>
            <person name="Yssel A.E.J."/>
            <person name="Chaluvadi S.R."/>
            <person name="Johnson M."/>
            <person name="Gangashetty P."/>
            <person name="Hamidou F."/>
            <person name="Sanogo M.D."/>
            <person name="Zwaenepoel A."/>
            <person name="Wallace J."/>
            <person name="Van De Peer Y."/>
            <person name="Van Deynze A."/>
        </authorList>
    </citation>
    <scope>NUCLEOTIDE SEQUENCE</scope>
    <source>
        <tissue evidence="6">Leaves</tissue>
    </source>
</reference>
<dbReference type="PANTHER" id="PTHR47863">
    <property type="entry name" value="RING/FYVE/PHD ZINC FINGER SUPERFAMILY PROTEIN"/>
    <property type="match status" value="1"/>
</dbReference>
<feature type="region of interest" description="Disordered" evidence="4">
    <location>
        <begin position="517"/>
        <end position="545"/>
    </location>
</feature>
<feature type="compositionally biased region" description="Basic residues" evidence="4">
    <location>
        <begin position="852"/>
        <end position="861"/>
    </location>
</feature>
<gene>
    <name evidence="6" type="ORF">HU200_050662</name>
</gene>
<dbReference type="CDD" id="cd15489">
    <property type="entry name" value="PHD_SF"/>
    <property type="match status" value="1"/>
</dbReference>
<dbReference type="SUPFAM" id="SSF57903">
    <property type="entry name" value="FYVE/PHD zinc finger"/>
    <property type="match status" value="1"/>
</dbReference>
<evidence type="ECO:0000313" key="6">
    <source>
        <dbReference type="EMBL" id="KAF8670433.1"/>
    </source>
</evidence>
<evidence type="ECO:0000256" key="2">
    <source>
        <dbReference type="ARBA" id="ARBA00022771"/>
    </source>
</evidence>
<dbReference type="AlphaFoldDB" id="A0A835AT72"/>
<protein>
    <recommendedName>
        <fullName evidence="5">Myb-like domain-containing protein</fullName>
    </recommendedName>
</protein>
<name>A0A835AT72_9POAL</name>
<accession>A0A835AT72</accession>
<feature type="compositionally biased region" description="Polar residues" evidence="4">
    <location>
        <begin position="867"/>
        <end position="887"/>
    </location>
</feature>
<feature type="region of interest" description="Disordered" evidence="4">
    <location>
        <begin position="691"/>
        <end position="887"/>
    </location>
</feature>
<keyword evidence="3" id="KW-0862">Zinc</keyword>